<dbReference type="Proteomes" id="UP000618931">
    <property type="component" value="Unassembled WGS sequence"/>
</dbReference>
<dbReference type="InterPro" id="IPR037459">
    <property type="entry name" value="RhgT-like"/>
</dbReference>
<keyword evidence="2" id="KW-0378">Hydrolase</keyword>
<dbReference type="EMBL" id="JADQDM010000008">
    <property type="protein sequence ID" value="MBF9222656.1"/>
    <property type="molecule type" value="Genomic_DNA"/>
</dbReference>
<dbReference type="InterPro" id="IPR036514">
    <property type="entry name" value="SGNH_hydro_sf"/>
</dbReference>
<evidence type="ECO:0000313" key="6">
    <source>
        <dbReference type="EMBL" id="MBF9222656.1"/>
    </source>
</evidence>
<evidence type="ECO:0000259" key="5">
    <source>
        <dbReference type="Pfam" id="PF13472"/>
    </source>
</evidence>
<feature type="chain" id="PRO_5045798188" evidence="4">
    <location>
        <begin position="25"/>
        <end position="278"/>
    </location>
</feature>
<dbReference type="SUPFAM" id="SSF52266">
    <property type="entry name" value="SGNH hydrolase"/>
    <property type="match status" value="1"/>
</dbReference>
<comment type="caution">
    <text evidence="6">The sequence shown here is derived from an EMBL/GenBank/DDBJ whole genome shotgun (WGS) entry which is preliminary data.</text>
</comment>
<evidence type="ECO:0000256" key="2">
    <source>
        <dbReference type="ARBA" id="ARBA00022801"/>
    </source>
</evidence>
<comment type="similarity">
    <text evidence="1">Belongs to the 'GDSL' lipolytic enzyme family.</text>
</comment>
<evidence type="ECO:0000256" key="3">
    <source>
        <dbReference type="SAM" id="MobiDB-lite"/>
    </source>
</evidence>
<feature type="signal peptide" evidence="4">
    <location>
        <begin position="1"/>
        <end position="24"/>
    </location>
</feature>
<evidence type="ECO:0000256" key="4">
    <source>
        <dbReference type="SAM" id="SignalP"/>
    </source>
</evidence>
<proteinExistence type="inferred from homology"/>
<feature type="region of interest" description="Disordered" evidence="3">
    <location>
        <begin position="258"/>
        <end position="278"/>
    </location>
</feature>
<dbReference type="PANTHER" id="PTHR43695">
    <property type="entry name" value="PUTATIVE (AFU_ORTHOLOGUE AFUA_2G17250)-RELATED"/>
    <property type="match status" value="1"/>
</dbReference>
<feature type="domain" description="SGNH hydrolase-type esterase" evidence="5">
    <location>
        <begin position="37"/>
        <end position="231"/>
    </location>
</feature>
<dbReference type="InterPro" id="IPR013830">
    <property type="entry name" value="SGNH_hydro"/>
</dbReference>
<protein>
    <submittedName>
        <fullName evidence="6">Rhamnogalacturonan acetylesterase</fullName>
    </submittedName>
</protein>
<gene>
    <name evidence="6" type="ORF">I2H31_16245</name>
</gene>
<evidence type="ECO:0000313" key="7">
    <source>
        <dbReference type="Proteomes" id="UP000618931"/>
    </source>
</evidence>
<dbReference type="RefSeq" id="WP_196294100.1">
    <property type="nucleotide sequence ID" value="NZ_JADQDM010000008.1"/>
</dbReference>
<evidence type="ECO:0000256" key="1">
    <source>
        <dbReference type="ARBA" id="ARBA00008668"/>
    </source>
</evidence>
<keyword evidence="4" id="KW-0732">Signal</keyword>
<reference evidence="6 7" key="1">
    <citation type="submission" date="2020-11" db="EMBL/GenBank/DDBJ databases">
        <authorList>
            <person name="Kim M.K."/>
        </authorList>
    </citation>
    <scope>NUCLEOTIDE SEQUENCE [LARGE SCALE GENOMIC DNA]</scope>
    <source>
        <strain evidence="6 7">BT662</strain>
    </source>
</reference>
<sequence>MTTNFLPKASLWLALLVLLTAAFAAPAPPRKKIKLYLIGDSTMANKVRQVFPETGWGMPLVTFFDTAAVVIDNRAQNGRSTRTFLAENRWQPVVDALQEGDYVFVQFGHNDEADNYPDRYTSPEDYRKNLVKFVTETRSKKAYPVLLTPITRRKFDKQGHIQETHVAYSKVTAEVAAQTKTPLIDLDKMSRDLVQQFGEENSKLLFLQLAPGDHPNYPYGKNDNTHFSELGGRKMAQLAVSQVIAQKLPFLSEHLAKPTAKNAVPPATNGKDAQPTAP</sequence>
<dbReference type="Pfam" id="PF13472">
    <property type="entry name" value="Lipase_GDSL_2"/>
    <property type="match status" value="1"/>
</dbReference>
<dbReference type="Gene3D" id="3.40.50.1110">
    <property type="entry name" value="SGNH hydrolase"/>
    <property type="match status" value="1"/>
</dbReference>
<keyword evidence="7" id="KW-1185">Reference proteome</keyword>
<accession>A0ABS0I6Q7</accession>
<organism evidence="6 7">
    <name type="scientific">Hymenobacter ruricola</name>
    <dbReference type="NCBI Taxonomy" id="2791023"/>
    <lineage>
        <taxon>Bacteria</taxon>
        <taxon>Pseudomonadati</taxon>
        <taxon>Bacteroidota</taxon>
        <taxon>Cytophagia</taxon>
        <taxon>Cytophagales</taxon>
        <taxon>Hymenobacteraceae</taxon>
        <taxon>Hymenobacter</taxon>
    </lineage>
</organism>
<dbReference type="CDD" id="cd01821">
    <property type="entry name" value="Rhamnogalacturan_acetylesterase_like"/>
    <property type="match status" value="1"/>
</dbReference>
<dbReference type="PANTHER" id="PTHR43695:SF1">
    <property type="entry name" value="RHAMNOGALACTURONAN ACETYLESTERASE"/>
    <property type="match status" value="1"/>
</dbReference>
<name>A0ABS0I6Q7_9BACT</name>